<evidence type="ECO:0000256" key="1">
    <source>
        <dbReference type="SAM" id="MobiDB-lite"/>
    </source>
</evidence>
<dbReference type="AlphaFoldDB" id="A0A165D9X3"/>
<protein>
    <submittedName>
        <fullName evidence="2">Uncharacterized protein</fullName>
    </submittedName>
</protein>
<evidence type="ECO:0000313" key="3">
    <source>
        <dbReference type="Proteomes" id="UP000077266"/>
    </source>
</evidence>
<gene>
    <name evidence="2" type="ORF">EXIGLDRAFT_754058</name>
</gene>
<feature type="compositionally biased region" description="Acidic residues" evidence="1">
    <location>
        <begin position="604"/>
        <end position="621"/>
    </location>
</feature>
<evidence type="ECO:0000313" key="2">
    <source>
        <dbReference type="EMBL" id="KZV84085.1"/>
    </source>
</evidence>
<sequence>MPIRRPGHSAPVAHAQDHLVTWSVGGSRHVMSTEFPDHCSTPLLNNGTAAAGRFVFLVPNYLVHLLAMSSEQGTQYDGFDVARWSNNLEQRFGDPSPRAERHLSVAMGAARPIHGVRYMYTLLAIALNENTGSNERGFASLRTGPHKHSWPWIAQPQHEHGLDGCGTHAAVEYRIVLASVELEQRALYAIAGSATAWSPISASEQRAIPFARTYLSQPRRDLVLTSAQGPHGAFKPSAGSPYSVGVRTDAHATQHEPGRYSLPVHDERWRQDAPDIAHGVGENKARSCRRGLQPMTDTCLQRKVVNEPDDEGDQTAARDSPATAKKRRKGTSRGAAATRAARGDSQTASQSKTRRKRRPNASPSTDELGPSVQSSNKAKPGAKPALPCGVALKNVNATKQGAILEIVKRVRNQALSTDAVLTDLPLHEDRPTAADLKSFKTALAEAVAAEADVSPTRKICNDCSAQYGTPVPLGPKTKLARHRHDYHSPGLQKCNVCGYLVLGRAESMHEHYGRCPVLRPLVETDRHGAWLRKHNLLSPPSRKFFKQEAFDIAEGVQGDQAAKERALLDWMQTHDYRSSHRAGSHAPAATATSASGAVPAEHGEEGDEDADSEHDLDVDDNTEGSVLDQEARADEAHTIAFSNMDGGSIVDAPSGQGVDARGAHGRDDDPRVDSGDGAQHAAARLEFGRNRSGLTRRAATELVDELSRVHEGVLGERYGSFDAVASDAERDAEVVVYGESISWNDGDVIERTVGRQSGLDGASSFPLAYDDTVIWSEDPYHFHDTMRAAGLEMPKSEELDAFFS</sequence>
<feature type="region of interest" description="Disordered" evidence="1">
    <location>
        <begin position="578"/>
        <end position="621"/>
    </location>
</feature>
<dbReference type="Proteomes" id="UP000077266">
    <property type="component" value="Unassembled WGS sequence"/>
</dbReference>
<feature type="compositionally biased region" description="Basic and acidic residues" evidence="1">
    <location>
        <begin position="661"/>
        <end position="674"/>
    </location>
</feature>
<proteinExistence type="predicted"/>
<feature type="compositionally biased region" description="Low complexity" evidence="1">
    <location>
        <begin position="584"/>
        <end position="600"/>
    </location>
</feature>
<feature type="region of interest" description="Disordered" evidence="1">
    <location>
        <begin position="299"/>
        <end position="383"/>
    </location>
</feature>
<reference evidence="2 3" key="1">
    <citation type="journal article" date="2016" name="Mol. Biol. Evol.">
        <title>Comparative Genomics of Early-Diverging Mushroom-Forming Fungi Provides Insights into the Origins of Lignocellulose Decay Capabilities.</title>
        <authorList>
            <person name="Nagy L.G."/>
            <person name="Riley R."/>
            <person name="Tritt A."/>
            <person name="Adam C."/>
            <person name="Daum C."/>
            <person name="Floudas D."/>
            <person name="Sun H."/>
            <person name="Yadav J.S."/>
            <person name="Pangilinan J."/>
            <person name="Larsson K.H."/>
            <person name="Matsuura K."/>
            <person name="Barry K."/>
            <person name="Labutti K."/>
            <person name="Kuo R."/>
            <person name="Ohm R.A."/>
            <person name="Bhattacharya S.S."/>
            <person name="Shirouzu T."/>
            <person name="Yoshinaga Y."/>
            <person name="Martin F.M."/>
            <person name="Grigoriev I.V."/>
            <person name="Hibbett D.S."/>
        </authorList>
    </citation>
    <scope>NUCLEOTIDE SEQUENCE [LARGE SCALE GENOMIC DNA]</scope>
    <source>
        <strain evidence="2 3">HHB12029</strain>
    </source>
</reference>
<dbReference type="InParanoid" id="A0A165D9X3"/>
<keyword evidence="3" id="KW-1185">Reference proteome</keyword>
<dbReference type="OrthoDB" id="3565419at2759"/>
<accession>A0A165D9X3</accession>
<feature type="compositionally biased region" description="Polar residues" evidence="1">
    <location>
        <begin position="361"/>
        <end position="377"/>
    </location>
</feature>
<feature type="region of interest" description="Disordered" evidence="1">
    <location>
        <begin position="644"/>
        <end position="678"/>
    </location>
</feature>
<name>A0A165D9X3_EXIGL</name>
<organism evidence="2 3">
    <name type="scientific">Exidia glandulosa HHB12029</name>
    <dbReference type="NCBI Taxonomy" id="1314781"/>
    <lineage>
        <taxon>Eukaryota</taxon>
        <taxon>Fungi</taxon>
        <taxon>Dikarya</taxon>
        <taxon>Basidiomycota</taxon>
        <taxon>Agaricomycotina</taxon>
        <taxon>Agaricomycetes</taxon>
        <taxon>Auriculariales</taxon>
        <taxon>Exidiaceae</taxon>
        <taxon>Exidia</taxon>
    </lineage>
</organism>
<dbReference type="EMBL" id="KV426241">
    <property type="protein sequence ID" value="KZV84085.1"/>
    <property type="molecule type" value="Genomic_DNA"/>
</dbReference>